<dbReference type="PATRIC" id="fig|1280952.3.peg.3243"/>
<evidence type="ECO:0000313" key="2">
    <source>
        <dbReference type="Proteomes" id="UP000024816"/>
    </source>
</evidence>
<dbReference type="STRING" id="1280952.HJA_16201"/>
<dbReference type="PROSITE" id="PS51257">
    <property type="entry name" value="PROKAR_LIPOPROTEIN"/>
    <property type="match status" value="1"/>
</dbReference>
<dbReference type="Proteomes" id="UP000024816">
    <property type="component" value="Unassembled WGS sequence"/>
</dbReference>
<accession>A0A059F6T6</accession>
<keyword evidence="2" id="KW-1185">Reference proteome</keyword>
<name>A0A059F6T6_9PROT</name>
<protein>
    <submittedName>
        <fullName evidence="1">Putative lipoprotein</fullName>
    </submittedName>
</protein>
<organism evidence="1 2">
    <name type="scientific">Hyphomonas jannaschiana VP2</name>
    <dbReference type="NCBI Taxonomy" id="1280952"/>
    <lineage>
        <taxon>Bacteria</taxon>
        <taxon>Pseudomonadati</taxon>
        <taxon>Pseudomonadota</taxon>
        <taxon>Alphaproteobacteria</taxon>
        <taxon>Hyphomonadales</taxon>
        <taxon>Hyphomonadaceae</taxon>
        <taxon>Hyphomonas</taxon>
    </lineage>
</organism>
<reference evidence="1 2" key="1">
    <citation type="journal article" date="2014" name="Antonie Van Leeuwenhoek">
        <title>Hyphomonas beringensis sp. nov. and Hyphomonas chukchiensis sp. nov., isolated from surface seawater of the Bering Sea and Chukchi Sea.</title>
        <authorList>
            <person name="Li C."/>
            <person name="Lai Q."/>
            <person name="Li G."/>
            <person name="Dong C."/>
            <person name="Wang J."/>
            <person name="Liao Y."/>
            <person name="Shao Z."/>
        </authorList>
    </citation>
    <scope>NUCLEOTIDE SEQUENCE [LARGE SCALE GENOMIC DNA]</scope>
    <source>
        <strain evidence="1 2">VP2</strain>
    </source>
</reference>
<dbReference type="AlphaFoldDB" id="A0A059F6T6"/>
<dbReference type="OrthoDB" id="7630503at2"/>
<sequence length="145" mass="15880">MKNTTIPLLSVSLLLVAGCTSSFSRVRDAINQAPDWYDARRKEIRGEGYPKLAEVKEIPAEQLPGQTLPASAARVDILQAYFDSNERAEPPVDVAGQVAALLKRVEADFAGFPADPAFLTQEEIAEIEAAFNVPRVTEGLKVRRK</sequence>
<dbReference type="eggNOG" id="ENOG5032I1G">
    <property type="taxonomic scope" value="Bacteria"/>
</dbReference>
<evidence type="ECO:0000313" key="1">
    <source>
        <dbReference type="EMBL" id="KCZ83982.1"/>
    </source>
</evidence>
<dbReference type="EMBL" id="ARYJ01000015">
    <property type="protein sequence ID" value="KCZ83982.1"/>
    <property type="molecule type" value="Genomic_DNA"/>
</dbReference>
<comment type="caution">
    <text evidence="1">The sequence shown here is derived from an EMBL/GenBank/DDBJ whole genome shotgun (WGS) entry which is preliminary data.</text>
</comment>
<proteinExistence type="predicted"/>
<keyword evidence="1" id="KW-0449">Lipoprotein</keyword>
<gene>
    <name evidence="1" type="ORF">HJA_16201</name>
</gene>
<dbReference type="RefSeq" id="WP_155840082.1">
    <property type="nucleotide sequence ID" value="NZ_ARYJ01000015.1"/>
</dbReference>